<comment type="caution">
    <text evidence="1">The sequence shown here is derived from an EMBL/GenBank/DDBJ whole genome shotgun (WGS) entry which is preliminary data.</text>
</comment>
<dbReference type="EMBL" id="NMPZ01000008">
    <property type="protein sequence ID" value="OXL44264.1"/>
    <property type="molecule type" value="Genomic_DNA"/>
</dbReference>
<protein>
    <submittedName>
        <fullName evidence="1">Uncharacterized protein</fullName>
    </submittedName>
</protein>
<gene>
    <name evidence="1" type="ORF">CFT61_06400</name>
</gene>
<accession>A0AA91YX85</accession>
<name>A0AA91YX85_9BACT</name>
<dbReference type="Proteomes" id="UP000215155">
    <property type="component" value="Unassembled WGS sequence"/>
</dbReference>
<dbReference type="AlphaFoldDB" id="A0AA91YX85"/>
<proteinExistence type="predicted"/>
<evidence type="ECO:0000313" key="2">
    <source>
        <dbReference type="Proteomes" id="UP000215155"/>
    </source>
</evidence>
<organism evidence="1 2">
    <name type="scientific">Segatella copri</name>
    <dbReference type="NCBI Taxonomy" id="165179"/>
    <lineage>
        <taxon>Bacteria</taxon>
        <taxon>Pseudomonadati</taxon>
        <taxon>Bacteroidota</taxon>
        <taxon>Bacteroidia</taxon>
        <taxon>Bacteroidales</taxon>
        <taxon>Prevotellaceae</taxon>
        <taxon>Segatella</taxon>
    </lineage>
</organism>
<reference evidence="1 2" key="1">
    <citation type="submission" date="2017-07" db="EMBL/GenBank/DDBJ databases">
        <title>Draft genome sequence of Prevotella copri isolated from the gut of healthy adult Indian.</title>
        <authorList>
            <person name="Das B."/>
            <person name="Bag S."/>
            <person name="Ghosh T.S."/>
        </authorList>
    </citation>
    <scope>NUCLEOTIDE SEQUENCE [LARGE SCALE GENOMIC DNA]</scope>
    <source>
        <strain evidence="1 2">Indica</strain>
    </source>
</reference>
<sequence length="94" mass="10867">MFKIKKKIHSETKPDWVVCVLYKIPPRVYDWQESHAACMKHLIVIKDILEKSSVKWHGGNHSLTKIRNLKVEGGCLHVLTKSGRNSLSFNIIEE</sequence>
<evidence type="ECO:0000313" key="1">
    <source>
        <dbReference type="EMBL" id="OXL44264.1"/>
    </source>
</evidence>